<accession>A0A5C7IRZ8</accession>
<organism evidence="2 3">
    <name type="scientific">Acer yangbiense</name>
    <dbReference type="NCBI Taxonomy" id="1000413"/>
    <lineage>
        <taxon>Eukaryota</taxon>
        <taxon>Viridiplantae</taxon>
        <taxon>Streptophyta</taxon>
        <taxon>Embryophyta</taxon>
        <taxon>Tracheophyta</taxon>
        <taxon>Spermatophyta</taxon>
        <taxon>Magnoliopsida</taxon>
        <taxon>eudicotyledons</taxon>
        <taxon>Gunneridae</taxon>
        <taxon>Pentapetalae</taxon>
        <taxon>rosids</taxon>
        <taxon>malvids</taxon>
        <taxon>Sapindales</taxon>
        <taxon>Sapindaceae</taxon>
        <taxon>Hippocastanoideae</taxon>
        <taxon>Acereae</taxon>
        <taxon>Acer</taxon>
    </lineage>
</organism>
<dbReference type="PROSITE" id="PS50181">
    <property type="entry name" value="FBOX"/>
    <property type="match status" value="1"/>
</dbReference>
<reference evidence="3" key="1">
    <citation type="journal article" date="2019" name="Gigascience">
        <title>De novo genome assembly of the endangered Acer yangbiense, a plant species with extremely small populations endemic to Yunnan Province, China.</title>
        <authorList>
            <person name="Yang J."/>
            <person name="Wariss H.M."/>
            <person name="Tao L."/>
            <person name="Zhang R."/>
            <person name="Yun Q."/>
            <person name="Hollingsworth P."/>
            <person name="Dao Z."/>
            <person name="Luo G."/>
            <person name="Guo H."/>
            <person name="Ma Y."/>
            <person name="Sun W."/>
        </authorList>
    </citation>
    <scope>NUCLEOTIDE SEQUENCE [LARGE SCALE GENOMIC DNA]</scope>
    <source>
        <strain evidence="3">cv. Malutang</strain>
    </source>
</reference>
<dbReference type="CDD" id="cd22157">
    <property type="entry name" value="F-box_AtFBW1-like"/>
    <property type="match status" value="1"/>
</dbReference>
<dbReference type="Proteomes" id="UP000323000">
    <property type="component" value="Chromosome 2"/>
</dbReference>
<feature type="domain" description="F-box" evidence="1">
    <location>
        <begin position="12"/>
        <end position="57"/>
    </location>
</feature>
<dbReference type="InterPro" id="IPR001810">
    <property type="entry name" value="F-box_dom"/>
</dbReference>
<dbReference type="InterPro" id="IPR050796">
    <property type="entry name" value="SCF_F-box_component"/>
</dbReference>
<dbReference type="PANTHER" id="PTHR31672">
    <property type="entry name" value="BNACNNG10540D PROTEIN"/>
    <property type="match status" value="1"/>
</dbReference>
<dbReference type="NCBIfam" id="TIGR01640">
    <property type="entry name" value="F_box_assoc_1"/>
    <property type="match status" value="1"/>
</dbReference>
<name>A0A5C7IRZ8_9ROSI</name>
<sequence length="329" mass="38015">MEFLQNPIHAESLAAADLPPELLVNILSRLPVKSLCQFRCVSKSWLALITHPRFVRMHLTQTHREKLFITDKKYSIYSVDLESITYDVDKVDAAKIDITAFESDLKDMRNLWVIACNGLLFFNLGKCLWLYNPSTRERKQVPDFDFMMSTELGFGYADSIDDYKLVRLHRIGQIVDVYSLRKNSWTSIKHDLCIKYMIRKLTGFPLNGAIHWWINGIECKTEIIAFDLVEEKFKTLPLPSEFHNSFLGVFRGYLCSSNGFECDTYQFWIMKEYGVKESWTRILKVNLTVISFPYLPLSSNKVIEVVGTILVLSRGASNAKLLKNTICHT</sequence>
<dbReference type="EMBL" id="VAHF01000002">
    <property type="protein sequence ID" value="TXG71236.1"/>
    <property type="molecule type" value="Genomic_DNA"/>
</dbReference>
<dbReference type="InterPro" id="IPR013187">
    <property type="entry name" value="F-box-assoc_dom_typ3"/>
</dbReference>
<evidence type="ECO:0000259" key="1">
    <source>
        <dbReference type="PROSITE" id="PS50181"/>
    </source>
</evidence>
<dbReference type="InterPro" id="IPR036047">
    <property type="entry name" value="F-box-like_dom_sf"/>
</dbReference>
<proteinExistence type="predicted"/>
<dbReference type="AlphaFoldDB" id="A0A5C7IRZ8"/>
<dbReference type="OrthoDB" id="591557at2759"/>
<dbReference type="InterPro" id="IPR017451">
    <property type="entry name" value="F-box-assoc_interact_dom"/>
</dbReference>
<dbReference type="PANTHER" id="PTHR31672:SF13">
    <property type="entry name" value="F-BOX PROTEIN CPR30-LIKE"/>
    <property type="match status" value="1"/>
</dbReference>
<dbReference type="Gene3D" id="1.20.1280.50">
    <property type="match status" value="1"/>
</dbReference>
<keyword evidence="3" id="KW-1185">Reference proteome</keyword>
<dbReference type="SUPFAM" id="SSF81383">
    <property type="entry name" value="F-box domain"/>
    <property type="match status" value="1"/>
</dbReference>
<dbReference type="SMART" id="SM00256">
    <property type="entry name" value="FBOX"/>
    <property type="match status" value="1"/>
</dbReference>
<protein>
    <recommendedName>
        <fullName evidence="1">F-box domain-containing protein</fullName>
    </recommendedName>
</protein>
<evidence type="ECO:0000313" key="3">
    <source>
        <dbReference type="Proteomes" id="UP000323000"/>
    </source>
</evidence>
<comment type="caution">
    <text evidence="2">The sequence shown here is derived from an EMBL/GenBank/DDBJ whole genome shotgun (WGS) entry which is preliminary data.</text>
</comment>
<evidence type="ECO:0000313" key="2">
    <source>
        <dbReference type="EMBL" id="TXG71236.1"/>
    </source>
</evidence>
<dbReference type="Pfam" id="PF00646">
    <property type="entry name" value="F-box"/>
    <property type="match status" value="1"/>
</dbReference>
<dbReference type="Pfam" id="PF08268">
    <property type="entry name" value="FBA_3"/>
    <property type="match status" value="1"/>
</dbReference>
<gene>
    <name evidence="2" type="ORF">EZV62_006171</name>
</gene>